<protein>
    <submittedName>
        <fullName evidence="3">Cobalamin-binding protein</fullName>
    </submittedName>
</protein>
<keyword evidence="1" id="KW-0732">Signal</keyword>
<evidence type="ECO:0000313" key="4">
    <source>
        <dbReference type="Proteomes" id="UP000251993"/>
    </source>
</evidence>
<dbReference type="Proteomes" id="UP000251993">
    <property type="component" value="Chromosome"/>
</dbReference>
<dbReference type="EMBL" id="CP030850">
    <property type="protein sequence ID" value="AXE16410.1"/>
    <property type="molecule type" value="Genomic_DNA"/>
</dbReference>
<evidence type="ECO:0000313" key="3">
    <source>
        <dbReference type="EMBL" id="AXE16410.1"/>
    </source>
</evidence>
<gene>
    <name evidence="3" type="ORF">DR864_01040</name>
</gene>
<organism evidence="3 4">
    <name type="scientific">Runella rosea</name>
    <dbReference type="NCBI Taxonomy" id="2259595"/>
    <lineage>
        <taxon>Bacteria</taxon>
        <taxon>Pseudomonadati</taxon>
        <taxon>Bacteroidota</taxon>
        <taxon>Cytophagia</taxon>
        <taxon>Cytophagales</taxon>
        <taxon>Spirosomataceae</taxon>
        <taxon>Runella</taxon>
    </lineage>
</organism>
<dbReference type="Gene3D" id="3.40.50.1980">
    <property type="entry name" value="Nitrogenase molybdenum iron protein domain"/>
    <property type="match status" value="2"/>
</dbReference>
<dbReference type="AlphaFoldDB" id="A0A344TCN9"/>
<evidence type="ECO:0000259" key="2">
    <source>
        <dbReference type="PROSITE" id="PS50983"/>
    </source>
</evidence>
<dbReference type="InterPro" id="IPR050902">
    <property type="entry name" value="ABC_Transporter_SBP"/>
</dbReference>
<dbReference type="InterPro" id="IPR054828">
    <property type="entry name" value="Vit_B12_bind_prot"/>
</dbReference>
<dbReference type="Pfam" id="PF01497">
    <property type="entry name" value="Peripla_BP_2"/>
    <property type="match status" value="1"/>
</dbReference>
<reference evidence="3 4" key="1">
    <citation type="submission" date="2018-07" db="EMBL/GenBank/DDBJ databases">
        <title>Genome sequencing of Runella.</title>
        <authorList>
            <person name="Baek M.-G."/>
            <person name="Yi H."/>
        </authorList>
    </citation>
    <scope>NUCLEOTIDE SEQUENCE [LARGE SCALE GENOMIC DNA]</scope>
    <source>
        <strain evidence="3 4">HYN0085</strain>
    </source>
</reference>
<dbReference type="OrthoDB" id="9816357at2"/>
<dbReference type="PROSITE" id="PS50983">
    <property type="entry name" value="FE_B12_PBP"/>
    <property type="match status" value="1"/>
</dbReference>
<dbReference type="InterPro" id="IPR002491">
    <property type="entry name" value="ABC_transptr_periplasmic_BD"/>
</dbReference>
<feature type="domain" description="Fe/B12 periplasmic-binding" evidence="2">
    <location>
        <begin position="21"/>
        <end position="262"/>
    </location>
</feature>
<sequence>MTKTVKDQMNQDVTLPVVPKRIVSLVPSQTELLFALGLREEIVGVTNYCIHPAEEIKQKIKVGGTKSFDVEAVKRLNPDLVIGNKEENEENGINTLKQFLPVWMSDIFNLEDAVDMILRIGALVGKESEAKSIILNIERGFSALPTTKLSSKTAAYFIWRKPYMVAASDTFIDDMLKRAGFQNVFGTLSRYPEISAEQLKQAQPDYIFLSSEPYPFKEKHLQEFQNICPDAAILVVDGELFSWYGSRLQASAAYFSKLGQSG</sequence>
<keyword evidence="4" id="KW-1185">Reference proteome</keyword>
<dbReference type="NCBIfam" id="NF038402">
    <property type="entry name" value="TroA_like"/>
    <property type="match status" value="1"/>
</dbReference>
<name>A0A344TCN9_9BACT</name>
<proteinExistence type="predicted"/>
<accession>A0A344TCN9</accession>
<dbReference type="RefSeq" id="WP_114065197.1">
    <property type="nucleotide sequence ID" value="NZ_CP030850.1"/>
</dbReference>
<dbReference type="SUPFAM" id="SSF53807">
    <property type="entry name" value="Helical backbone' metal receptor"/>
    <property type="match status" value="1"/>
</dbReference>
<evidence type="ECO:0000256" key="1">
    <source>
        <dbReference type="ARBA" id="ARBA00022729"/>
    </source>
</evidence>
<dbReference type="PANTHER" id="PTHR30535">
    <property type="entry name" value="VITAMIN B12-BINDING PROTEIN"/>
    <property type="match status" value="1"/>
</dbReference>
<dbReference type="PANTHER" id="PTHR30535:SF35">
    <property type="entry name" value="PERIPLASMIC BINDING PROTEIN"/>
    <property type="match status" value="1"/>
</dbReference>
<dbReference type="KEGG" id="run:DR864_01040"/>